<dbReference type="EMBL" id="SHKY01000001">
    <property type="protein sequence ID" value="RZU51304.1"/>
    <property type="molecule type" value="Genomic_DNA"/>
</dbReference>
<dbReference type="AlphaFoldDB" id="A0A4Q7ZL50"/>
<protein>
    <submittedName>
        <fullName evidence="2">Uncharacterized protein</fullName>
    </submittedName>
</protein>
<accession>A0A4Q7ZL50</accession>
<comment type="caution">
    <text evidence="2">The sequence shown here is derived from an EMBL/GenBank/DDBJ whole genome shotgun (WGS) entry which is preliminary data.</text>
</comment>
<keyword evidence="1" id="KW-1133">Transmembrane helix</keyword>
<reference evidence="2 3" key="1">
    <citation type="submission" date="2019-02" db="EMBL/GenBank/DDBJ databases">
        <title>Sequencing the genomes of 1000 actinobacteria strains.</title>
        <authorList>
            <person name="Klenk H.-P."/>
        </authorList>
    </citation>
    <scope>NUCLEOTIDE SEQUENCE [LARGE SCALE GENOMIC DNA]</scope>
    <source>
        <strain evidence="2 3">DSM 45162</strain>
    </source>
</reference>
<evidence type="ECO:0000256" key="1">
    <source>
        <dbReference type="SAM" id="Phobius"/>
    </source>
</evidence>
<organism evidence="2 3">
    <name type="scientific">Krasilnikovia cinnamomea</name>
    <dbReference type="NCBI Taxonomy" id="349313"/>
    <lineage>
        <taxon>Bacteria</taxon>
        <taxon>Bacillati</taxon>
        <taxon>Actinomycetota</taxon>
        <taxon>Actinomycetes</taxon>
        <taxon>Micromonosporales</taxon>
        <taxon>Micromonosporaceae</taxon>
        <taxon>Krasilnikovia</taxon>
    </lineage>
</organism>
<gene>
    <name evidence="2" type="ORF">EV385_3118</name>
</gene>
<keyword evidence="1" id="KW-0812">Transmembrane</keyword>
<name>A0A4Q7ZL50_9ACTN</name>
<keyword evidence="3" id="KW-1185">Reference proteome</keyword>
<feature type="transmembrane region" description="Helical" evidence="1">
    <location>
        <begin position="18"/>
        <end position="36"/>
    </location>
</feature>
<keyword evidence="1" id="KW-0472">Membrane</keyword>
<sequence length="114" mass="12621">MPAVAVGATVEDATGSHFFGTLACFACYAPPMAWLAPKVSYRRRDALFGPWLLPVIAWRVAYLPYRDWPPRDDEAPRAHYLREAEVGAAWDPEYAGLWRLPTPSDAQAISTSGV</sequence>
<proteinExistence type="predicted"/>
<evidence type="ECO:0000313" key="2">
    <source>
        <dbReference type="EMBL" id="RZU51304.1"/>
    </source>
</evidence>
<evidence type="ECO:0000313" key="3">
    <source>
        <dbReference type="Proteomes" id="UP000292564"/>
    </source>
</evidence>
<dbReference type="Proteomes" id="UP000292564">
    <property type="component" value="Unassembled WGS sequence"/>
</dbReference>